<proteinExistence type="predicted"/>
<reference evidence="1 2" key="1">
    <citation type="submission" date="2012-04" db="EMBL/GenBank/DDBJ databases">
        <authorList>
            <person name="Harkins D.M."/>
            <person name="Madupu R."/>
            <person name="Durkin A.S."/>
            <person name="Torralba M."/>
            <person name="Methe B."/>
            <person name="Sutton G.G."/>
            <person name="Nelson K.E."/>
        </authorList>
    </citation>
    <scope>NUCLEOTIDE SEQUENCE [LARGE SCALE GENOMIC DNA]</scope>
    <source>
        <strain evidence="1 2">VK64</strain>
    </source>
</reference>
<dbReference type="AlphaFoldDB" id="I2NFC5"/>
<name>I2NFC5_NEISI</name>
<gene>
    <name evidence="1" type="ORF">HMPREF1051_2515</name>
</gene>
<organism evidence="1 2">
    <name type="scientific">Neisseria sicca VK64</name>
    <dbReference type="NCBI Taxonomy" id="1095748"/>
    <lineage>
        <taxon>Bacteria</taxon>
        <taxon>Pseudomonadati</taxon>
        <taxon>Pseudomonadota</taxon>
        <taxon>Betaproteobacteria</taxon>
        <taxon>Neisseriales</taxon>
        <taxon>Neisseriaceae</taxon>
        <taxon>Neisseria</taxon>
    </lineage>
</organism>
<sequence length="38" mass="4474">MHDFLSLFIYLKNKRKTLYSRSSETAIGKGVAKRRNLM</sequence>
<accession>I2NFC5</accession>
<protein>
    <submittedName>
        <fullName evidence="1">Uncharacterized protein</fullName>
    </submittedName>
</protein>
<dbReference type="PATRIC" id="fig|1095748.3.peg.2495"/>
<evidence type="ECO:0000313" key="2">
    <source>
        <dbReference type="Proteomes" id="UP000004473"/>
    </source>
</evidence>
<evidence type="ECO:0000313" key="1">
    <source>
        <dbReference type="EMBL" id="EIG24536.1"/>
    </source>
</evidence>
<dbReference type="Proteomes" id="UP000004473">
    <property type="component" value="Unassembled WGS sequence"/>
</dbReference>
<dbReference type="EMBL" id="AJMT01000194">
    <property type="protein sequence ID" value="EIG24536.1"/>
    <property type="molecule type" value="Genomic_DNA"/>
</dbReference>
<comment type="caution">
    <text evidence="1">The sequence shown here is derived from an EMBL/GenBank/DDBJ whole genome shotgun (WGS) entry which is preliminary data.</text>
</comment>